<dbReference type="Proteomes" id="UP000049222">
    <property type="component" value="Unassembled WGS sequence"/>
</dbReference>
<dbReference type="EMBL" id="CXSU01000012">
    <property type="protein sequence ID" value="CTQ50948.1"/>
    <property type="molecule type" value="Genomic_DNA"/>
</dbReference>
<dbReference type="OrthoDB" id="7658791at2"/>
<dbReference type="AlphaFoldDB" id="A0A0M6YKQ3"/>
<evidence type="ECO:0000313" key="3">
    <source>
        <dbReference type="Proteomes" id="UP000049222"/>
    </source>
</evidence>
<feature type="chain" id="PRO_5005808033" description="DUF4189 domain-containing protein" evidence="1">
    <location>
        <begin position="19"/>
        <end position="184"/>
    </location>
</feature>
<reference evidence="2 3" key="1">
    <citation type="submission" date="2015-07" db="EMBL/GenBank/DDBJ databases">
        <authorList>
            <person name="Noorani M."/>
        </authorList>
    </citation>
    <scope>NUCLEOTIDE SEQUENCE [LARGE SCALE GENOMIC DNA]</scope>
    <source>
        <strain evidence="2 3">CECT 7802</strain>
    </source>
</reference>
<evidence type="ECO:0000256" key="1">
    <source>
        <dbReference type="SAM" id="SignalP"/>
    </source>
</evidence>
<dbReference type="RefSeq" id="WP_055086711.1">
    <property type="nucleotide sequence ID" value="NZ_CXSU01000012.1"/>
</dbReference>
<proteinExistence type="predicted"/>
<organism evidence="2 3">
    <name type="scientific">Jannaschia donghaensis</name>
    <dbReference type="NCBI Taxonomy" id="420998"/>
    <lineage>
        <taxon>Bacteria</taxon>
        <taxon>Pseudomonadati</taxon>
        <taxon>Pseudomonadota</taxon>
        <taxon>Alphaproteobacteria</taxon>
        <taxon>Rhodobacterales</taxon>
        <taxon>Roseobacteraceae</taxon>
        <taxon>Jannaschia</taxon>
    </lineage>
</organism>
<feature type="signal peptide" evidence="1">
    <location>
        <begin position="1"/>
        <end position="18"/>
    </location>
</feature>
<name>A0A0M6YKQ3_9RHOB</name>
<protein>
    <recommendedName>
        <fullName evidence="4">DUF4189 domain-containing protein</fullName>
    </recommendedName>
</protein>
<dbReference type="STRING" id="420998.JDO7802_02979"/>
<keyword evidence="3" id="KW-1185">Reference proteome</keyword>
<evidence type="ECO:0000313" key="2">
    <source>
        <dbReference type="EMBL" id="CTQ50948.1"/>
    </source>
</evidence>
<accession>A0A0M6YKQ3</accession>
<sequence length="184" mass="18984">MIRTALLALTTLTLPAAAQTVPDQDAAKRLLFDTRGAQVAVLRHGFMSDADVTTLQALPEVAQLKYYGAMAAHPDEGIQAERTRGAFNFHSIDQARAAALSGCGSGCVVIAEILPRRYEAGRALTLNQDASKVVTGRDFTRAGTDAALAISPSTGGWGIGNGEQAAVATCAAAGARDCAVAVGR</sequence>
<keyword evidence="1" id="KW-0732">Signal</keyword>
<gene>
    <name evidence="2" type="ORF">JDO7802_02979</name>
</gene>
<evidence type="ECO:0008006" key="4">
    <source>
        <dbReference type="Google" id="ProtNLM"/>
    </source>
</evidence>